<evidence type="ECO:0000313" key="1">
    <source>
        <dbReference type="EMBL" id="VAW70655.1"/>
    </source>
</evidence>
<reference evidence="1" key="1">
    <citation type="submission" date="2018-06" db="EMBL/GenBank/DDBJ databases">
        <authorList>
            <person name="Zhirakovskaya E."/>
        </authorList>
    </citation>
    <scope>NUCLEOTIDE SEQUENCE</scope>
</reference>
<dbReference type="EMBL" id="UOFI01000203">
    <property type="protein sequence ID" value="VAW70655.1"/>
    <property type="molecule type" value="Genomic_DNA"/>
</dbReference>
<protein>
    <submittedName>
        <fullName evidence="1">Uncharacterized protein</fullName>
    </submittedName>
</protein>
<proteinExistence type="predicted"/>
<gene>
    <name evidence="1" type="ORF">MNBD_GAMMA09-3634</name>
</gene>
<name>A0A3B0XQ82_9ZZZZ</name>
<organism evidence="1">
    <name type="scientific">hydrothermal vent metagenome</name>
    <dbReference type="NCBI Taxonomy" id="652676"/>
    <lineage>
        <taxon>unclassified sequences</taxon>
        <taxon>metagenomes</taxon>
        <taxon>ecological metagenomes</taxon>
    </lineage>
</organism>
<accession>A0A3B0XQ82</accession>
<sequence length="1293" mass="140337">MNTIRQILKIDDNGTIEHKQVDIDVNTFSSLDSKHVIGSMLKTAFLNRAIKITQASANPLETSENVIINGRCSFVLGSTLLTTLTLSLDSDGNIQALFKFTLIEETPGNKPWKFSDSFSNLPVLFDYENLNKKQTSPLDSLLMFNTAFLVSTYDTNYLKADIKPGINFYSDIRVSKIFSVFEILLSQLGQLSITGIINLPSATSPLTPALLPGQYPWQLSDTPPGINLEIVFDLDPLVLGTAMTLKADKFHIYSPASVEWMEKHPRFVPVVAFGGEIDIPSAAAKVEMLALSPMGTGEVEVIADFNKSKLLSLDKLADITGVSGLLTALPAEIQHISTGLGSLQIMQAGVILGLKNKAPEVLQTSVAIGMPDINWEIWKPYFKVESITGRFIVQSPFRKPELDIVIKGEVDIAETPFTIIAEKNEGYQAMVSLAEKVNLPLQSLMKKYVEGIPPPSDLTIDALTLTIAPGKFYSLILMMAEKPNPWVVDIGIVTLTFNDIELFVLKPQGGDLSGTFSAKSTLADLQLSARYDIPGDILIRAELPAIKLSKIISSLISEPVKFPDGFDLDFTQSYIMMKKAGTDYRFELGTVIEEFGSLAFVLEKSTSGWGIAAGLEISTAQMSKLKGVGSFVADFQSWFPFDTFVLALSSLTDSSFSFPGFKQFNNSALGRSKITLPATVQGINKGFYLYTNTTFTRKNKILGAMIDILGIAEGTQLQAMLAFLVSEDKFQLAVSVTTFLTPLKDINQRSCQGELGYRNTCLIGTLFIDTGGSNGFTFGMSATVKTQIQNTDVDFNITLGLMANGIFISGTMDNKKPLDFGPIKLADIALELGISFEGIPSFGFSAQIDVANTFDSSIAVLVDANNPANSMLAGGVSNINLRDIVEKLLGKLEEDVPAELMDVLATVGLKGTKTGEFCVSEQQTPDFITALDNFDGSTISQVFTHDGKQLSFPSSSEGLMLFVDTPGSKWYITEKGGAGASSTITHWQLSKNTRGEICVSKEAQFYFVPNPAGSNIGTFHYAQGMKLSGELNFLFIKLDVDIDMQVNRGIKIDAQLEKIVLGTEKLFSISAEQGAGGPQLSLATFSQPSEKKEYQKPHFYINGKIEILAVSRSAFVNVSTSGAEFELSGDLIPDVVSGNLSGHFDGLKNLGVNGTLFAGIADIDLGPLGTFKIQTGVEGLAKIWSNSKNFGASIQAGFELAGNHYDLPEIALDVNTQDLTDLPELFFKAVKQLLEDLFTDPKKWAAIVSRALGWGKDEVEKVLSDVFKLDKDEIEIILKTILCPIGSALGALT</sequence>